<feature type="binding site" evidence="14">
    <location>
        <begin position="185"/>
        <end position="186"/>
    </location>
    <ligand>
        <name>ATP</name>
        <dbReference type="ChEBI" id="CHEBI:30616"/>
    </ligand>
</feature>
<keyword evidence="5" id="KW-0548">Nucleotidyltransferase</keyword>
<keyword evidence="8" id="KW-0833">Ubl conjugation pathway</keyword>
<dbReference type="FunFam" id="3.40.50.720:FF:000033">
    <property type="entry name" value="Adenylyltransferase and sulfurtransferase MOCS3"/>
    <property type="match status" value="1"/>
</dbReference>
<dbReference type="GO" id="GO:0061605">
    <property type="term" value="F:molybdopterin-synthase adenylyltransferase activity"/>
    <property type="evidence" value="ECO:0007669"/>
    <property type="project" value="UniProtKB-EC"/>
</dbReference>
<comment type="function">
    <text evidence="14">Plays a central role in 2-thiolation of mcm(5)S(2)U at tRNA wobble positions of cytosolic tRNA(Lys), tRNA(Glu) and tRNA(Gln). Also essential during biosynthesis of the molybdenum cofactor. Acts by mediating the C-terminal thiocarboxylation of sulfur carriers urm1 and MOCS2A. Its N-terminus first activates urm1 and MOCS2A as acyl-adenylates (-COAMP), then the persulfide sulfur on the catalytic cysteine is transferred to urm1 and MOCS2A to form thiocarboxylation (-COSH) of their C-terminus. The reaction probably involves hydrogen sulfide that is generated from the persulfide intermediate and that acts as nucleophile towards urm1 and MOCS2A. Subsequently, a transient disulfide bond is formed. Does not use thiosulfate as sulfur donor; nfs1 probably acting as a sulfur donor for thiocarboxylation reactions.</text>
</comment>
<dbReference type="OrthoDB" id="10261062at2759"/>
<feature type="compositionally biased region" description="Low complexity" evidence="16">
    <location>
        <begin position="522"/>
        <end position="543"/>
    </location>
</feature>
<dbReference type="InterPro" id="IPR045886">
    <property type="entry name" value="ThiF/MoeB/HesA"/>
</dbReference>
<dbReference type="GO" id="GO:0005524">
    <property type="term" value="F:ATP binding"/>
    <property type="evidence" value="ECO:0007669"/>
    <property type="project" value="UniProtKB-KW"/>
</dbReference>
<dbReference type="GO" id="GO:0006777">
    <property type="term" value="P:Mo-molybdopterin cofactor biosynthetic process"/>
    <property type="evidence" value="ECO:0007669"/>
    <property type="project" value="UniProtKB-UniRule"/>
</dbReference>
<comment type="cofactor">
    <cofactor evidence="14">
        <name>Zn(2+)</name>
        <dbReference type="ChEBI" id="CHEBI:29105"/>
    </cofactor>
    <text evidence="14">Binds 1 zinc ion per subunit.</text>
</comment>
<feature type="binding site" evidence="14">
    <location>
        <position position="104"/>
    </location>
    <ligand>
        <name>ATP</name>
        <dbReference type="ChEBI" id="CHEBI:30616"/>
    </ligand>
</feature>
<feature type="active site" description="Cysteine persulfide intermediate; for sulfurtransferase activity" evidence="14">
    <location>
        <position position="446"/>
    </location>
</feature>
<feature type="binding site" evidence="14">
    <location>
        <position position="228"/>
    </location>
    <ligand>
        <name>Zn(2+)</name>
        <dbReference type="ChEBI" id="CHEBI:29105"/>
    </ligand>
</feature>
<evidence type="ECO:0000256" key="12">
    <source>
        <dbReference type="ARBA" id="ARBA00023268"/>
    </source>
</evidence>
<dbReference type="GO" id="GO:0004792">
    <property type="term" value="F:thiosulfate-cyanide sulfurtransferase activity"/>
    <property type="evidence" value="ECO:0007669"/>
    <property type="project" value="TreeGrafter"/>
</dbReference>
<dbReference type="UniPathway" id="UPA00344"/>
<evidence type="ECO:0000256" key="13">
    <source>
        <dbReference type="ARBA" id="ARBA00043893"/>
    </source>
</evidence>
<dbReference type="AlphaFoldDB" id="A0A0C2J1F0"/>
<name>A0A0C2J1F0_9PEZI</name>
<dbReference type="SUPFAM" id="SSF69572">
    <property type="entry name" value="Activating enzymes of the ubiquitin-like proteins"/>
    <property type="match status" value="1"/>
</dbReference>
<dbReference type="Gene3D" id="3.40.50.720">
    <property type="entry name" value="NAD(P)-binding Rossmann-like Domain"/>
    <property type="match status" value="1"/>
</dbReference>
<feature type="compositionally biased region" description="Acidic residues" evidence="16">
    <location>
        <begin position="602"/>
        <end position="614"/>
    </location>
</feature>
<evidence type="ECO:0000256" key="14">
    <source>
        <dbReference type="HAMAP-Rule" id="MF_03049"/>
    </source>
</evidence>
<evidence type="ECO:0000256" key="11">
    <source>
        <dbReference type="ARBA" id="ARBA00023150"/>
    </source>
</evidence>
<evidence type="ECO:0000256" key="3">
    <source>
        <dbReference type="ARBA" id="ARBA00022679"/>
    </source>
</evidence>
<dbReference type="GO" id="GO:0002143">
    <property type="term" value="P:tRNA wobble position uridine thiolation"/>
    <property type="evidence" value="ECO:0007669"/>
    <property type="project" value="InterPro"/>
</dbReference>
<comment type="function">
    <text evidence="13">Plays a central role in 2-thiolation of mcm(5)S(2)U at tRNA wobble positions of cytosolic tRNA(Lys), tRNA(Glu) and tRNA(Gln). Also essential during biosynthesis of the molybdenum cofactor. Acts by mediating the C-terminal thiocarboxylation of sulfur carriers urm1 and mocs2a. Its N-terminus first activates urm1 and mocs2a as acyl-adenylates (-COAMP), then the persulfide sulfur on the catalytic cysteine is transferred to urm1 and mocs2a to form thiocarboxylation (-COSH) of their C-terminus. The reaction probably involves hydrogen sulfide that is generated from the persulfide intermediate and that acts as a nucleophile towards urm1 and mocs2a. Subsequently, a transient disulfide bond is formed. Does not use thiosulfate as sulfur donor; nfs1 probably acting as a sulfur donor for thiocarboxylation reactions.</text>
</comment>
<feature type="compositionally biased region" description="Basic and acidic residues" evidence="16">
    <location>
        <begin position="505"/>
        <end position="516"/>
    </location>
</feature>
<dbReference type="SMART" id="SM00450">
    <property type="entry name" value="RHOD"/>
    <property type="match status" value="1"/>
</dbReference>
<dbReference type="HOGENOM" id="CLU_013325_1_2_1"/>
<protein>
    <recommendedName>
        <fullName evidence="14">Adenylyltransferase and sulfurtransferase uba4</fullName>
    </recommendedName>
    <alternativeName>
        <fullName evidence="14">Common component for nitrate reductase and xanthine dehydrogenase protein F</fullName>
    </alternativeName>
    <alternativeName>
        <fullName evidence="14">Ubiquitin-like protein activator 4</fullName>
    </alternativeName>
    <domain>
        <recommendedName>
            <fullName evidence="14">Molybdopterin-synthase adenylyltransferase</fullName>
            <ecNumber evidence="14">2.7.7.80</ecNumber>
        </recommendedName>
        <alternativeName>
            <fullName evidence="14">Adenylyltransferase uba4</fullName>
        </alternativeName>
        <alternativeName>
            <fullName evidence="14">Sulfur carrier protein MOCS2A adenylyltransferase</fullName>
        </alternativeName>
    </domain>
    <domain>
        <recommendedName>
            <fullName evidence="14">Molybdopterin-synthase sulfurtransferase</fullName>
            <ecNumber evidence="14">2.8.1.11</ecNumber>
        </recommendedName>
        <alternativeName>
            <fullName evidence="14">Sulfurtransferase uba4</fullName>
        </alternativeName>
        <alternativeName>
            <fullName evidence="14">Sulfur carrier protein MOCS2A sulfurtransferase</fullName>
        </alternativeName>
    </domain>
</protein>
<dbReference type="Pfam" id="PF00899">
    <property type="entry name" value="ThiF"/>
    <property type="match status" value="1"/>
</dbReference>
<dbReference type="PROSITE" id="PS50206">
    <property type="entry name" value="RHODANESE_3"/>
    <property type="match status" value="1"/>
</dbReference>
<dbReference type="CDD" id="cd00757">
    <property type="entry name" value="ThiF_MoeB_HesA_family"/>
    <property type="match status" value="1"/>
</dbReference>
<dbReference type="InterPro" id="IPR036873">
    <property type="entry name" value="Rhodanese-like_dom_sf"/>
</dbReference>
<dbReference type="GO" id="GO:0046872">
    <property type="term" value="F:metal ion binding"/>
    <property type="evidence" value="ECO:0007669"/>
    <property type="project" value="UniProtKB-KW"/>
</dbReference>
<dbReference type="EC" id="2.8.1.11" evidence="14"/>
<dbReference type="InterPro" id="IPR035985">
    <property type="entry name" value="Ubiquitin-activating_enz"/>
</dbReference>
<evidence type="ECO:0000256" key="10">
    <source>
        <dbReference type="ARBA" id="ARBA00022840"/>
    </source>
</evidence>
<evidence type="ECO:0000256" key="7">
    <source>
        <dbReference type="ARBA" id="ARBA00022741"/>
    </source>
</evidence>
<dbReference type="VEuPathDB" id="FungiDB:SPBR_00191"/>
<feature type="binding site" evidence="14">
    <location>
        <position position="83"/>
    </location>
    <ligand>
        <name>ATP</name>
        <dbReference type="ChEBI" id="CHEBI:30616"/>
    </ligand>
</feature>
<dbReference type="UniPathway" id="UPA00988"/>
<dbReference type="GO" id="GO:0005829">
    <property type="term" value="C:cytosol"/>
    <property type="evidence" value="ECO:0007669"/>
    <property type="project" value="UniProtKB-SubCell"/>
</dbReference>
<keyword evidence="10 14" id="KW-0067">ATP-binding</keyword>
<evidence type="ECO:0000256" key="5">
    <source>
        <dbReference type="ARBA" id="ARBA00022695"/>
    </source>
</evidence>
<dbReference type="EC" id="2.7.7.80" evidence="14"/>
<feature type="compositionally biased region" description="Basic residues" evidence="16">
    <location>
        <begin position="495"/>
        <end position="504"/>
    </location>
</feature>
<keyword evidence="4 14" id="KW-0819">tRNA processing</keyword>
<feature type="binding site" evidence="14">
    <location>
        <position position="323"/>
    </location>
    <ligand>
        <name>Zn(2+)</name>
        <dbReference type="ChEBI" id="CHEBI:29105"/>
    </ligand>
</feature>
<accession>A0A0C2J1F0</accession>
<evidence type="ECO:0000256" key="1">
    <source>
        <dbReference type="ARBA" id="ARBA00004514"/>
    </source>
</evidence>
<feature type="domain" description="Rhodanese" evidence="17">
    <location>
        <begin position="387"/>
        <end position="491"/>
    </location>
</feature>
<proteinExistence type="inferred from homology"/>
<dbReference type="InterPro" id="IPR001763">
    <property type="entry name" value="Rhodanese-like_dom"/>
</dbReference>
<dbReference type="Gene3D" id="3.40.250.10">
    <property type="entry name" value="Rhodanese-like domain"/>
    <property type="match status" value="1"/>
</dbReference>
<evidence type="ECO:0000313" key="19">
    <source>
        <dbReference type="Proteomes" id="UP000031575"/>
    </source>
</evidence>
<keyword evidence="6 14" id="KW-0479">Metal-binding</keyword>
<evidence type="ECO:0000256" key="16">
    <source>
        <dbReference type="SAM" id="MobiDB-lite"/>
    </source>
</evidence>
<dbReference type="PANTHER" id="PTHR10953:SF102">
    <property type="entry name" value="ADENYLYLTRANSFERASE AND SULFURTRANSFERASE MOCS3"/>
    <property type="match status" value="1"/>
</dbReference>
<comment type="caution">
    <text evidence="18">The sequence shown here is derived from an EMBL/GenBank/DDBJ whole genome shotgun (WGS) entry which is preliminary data.</text>
</comment>
<evidence type="ECO:0000259" key="17">
    <source>
        <dbReference type="PROSITE" id="PS50206"/>
    </source>
</evidence>
<comment type="similarity">
    <text evidence="14">In the N-terminal section; belongs to the HesA/MoeB/ThiF family. UBA4 subfamily.</text>
</comment>
<feature type="region of interest" description="Disordered" evidence="16">
    <location>
        <begin position="600"/>
        <end position="623"/>
    </location>
</feature>
<keyword evidence="3 14" id="KW-0808">Transferase</keyword>
<comment type="catalytic activity">
    <reaction evidence="14">
        <text>[molybdopterin-synthase sulfur-carrier protein]-C-terminal Gly-Gly-AMP + S-sulfanyl-L-cysteinyl-[cysteine desulfurase] + AH2 = [molybdopterin-synthase sulfur-carrier protein]-C-terminal-Gly-aminoethanethioate + L-cysteinyl-[cysteine desulfurase] + A + AMP + 2 H(+)</text>
        <dbReference type="Rhea" id="RHEA:48612"/>
        <dbReference type="Rhea" id="RHEA-COMP:12157"/>
        <dbReference type="Rhea" id="RHEA-COMP:12158"/>
        <dbReference type="Rhea" id="RHEA-COMP:12159"/>
        <dbReference type="Rhea" id="RHEA-COMP:19907"/>
        <dbReference type="ChEBI" id="CHEBI:13193"/>
        <dbReference type="ChEBI" id="CHEBI:15378"/>
        <dbReference type="ChEBI" id="CHEBI:17499"/>
        <dbReference type="ChEBI" id="CHEBI:29950"/>
        <dbReference type="ChEBI" id="CHEBI:61963"/>
        <dbReference type="ChEBI" id="CHEBI:90618"/>
        <dbReference type="ChEBI" id="CHEBI:232372"/>
        <dbReference type="ChEBI" id="CHEBI:456215"/>
        <dbReference type="EC" id="2.8.1.11"/>
    </reaction>
</comment>
<feature type="binding site" evidence="14">
    <location>
        <position position="231"/>
    </location>
    <ligand>
        <name>Zn(2+)</name>
        <dbReference type="ChEBI" id="CHEBI:29105"/>
    </ligand>
</feature>
<evidence type="ECO:0000256" key="4">
    <source>
        <dbReference type="ARBA" id="ARBA00022694"/>
    </source>
</evidence>
<evidence type="ECO:0000256" key="6">
    <source>
        <dbReference type="ARBA" id="ARBA00022723"/>
    </source>
</evidence>
<dbReference type="Proteomes" id="UP000031575">
    <property type="component" value="Unassembled WGS sequence"/>
</dbReference>
<organism evidence="18 19">
    <name type="scientific">Sporothrix brasiliensis 5110</name>
    <dbReference type="NCBI Taxonomy" id="1398154"/>
    <lineage>
        <taxon>Eukaryota</taxon>
        <taxon>Fungi</taxon>
        <taxon>Dikarya</taxon>
        <taxon>Ascomycota</taxon>
        <taxon>Pezizomycotina</taxon>
        <taxon>Sordariomycetes</taxon>
        <taxon>Sordariomycetidae</taxon>
        <taxon>Ophiostomatales</taxon>
        <taxon>Ophiostomataceae</taxon>
        <taxon>Sporothrix</taxon>
    </lineage>
</organism>
<dbReference type="Pfam" id="PF00581">
    <property type="entry name" value="Rhodanese"/>
    <property type="match status" value="1"/>
</dbReference>
<dbReference type="GO" id="GO:0061604">
    <property type="term" value="F:molybdopterin-synthase sulfurtransferase activity"/>
    <property type="evidence" value="ECO:0007669"/>
    <property type="project" value="UniProtKB-EC"/>
</dbReference>
<dbReference type="SUPFAM" id="SSF52821">
    <property type="entry name" value="Rhodanese/Cell cycle control phosphatase"/>
    <property type="match status" value="1"/>
</dbReference>
<feature type="region of interest" description="Disordered" evidence="16">
    <location>
        <begin position="490"/>
        <end position="556"/>
    </location>
</feature>
<keyword evidence="19" id="KW-1185">Reference proteome</keyword>
<comment type="pathway">
    <text evidence="14">Cofactor biosynthesis; molybdopterin biosynthesis.</text>
</comment>
<evidence type="ECO:0000256" key="8">
    <source>
        <dbReference type="ARBA" id="ARBA00022786"/>
    </source>
</evidence>
<comment type="subcellular location">
    <subcellularLocation>
        <location evidence="1">Cytoplasm</location>
        <location evidence="1">Cytosol</location>
    </subcellularLocation>
</comment>
<feature type="coiled-coil region" evidence="15">
    <location>
        <begin position="2"/>
        <end position="36"/>
    </location>
</feature>
<feature type="binding site" evidence="14">
    <location>
        <position position="320"/>
    </location>
    <ligand>
        <name>Zn(2+)</name>
        <dbReference type="ChEBI" id="CHEBI:29105"/>
    </ligand>
</feature>
<comment type="pathway">
    <text evidence="14">tRNA modification; 5-methoxycarbonylmethyl-2-thiouridine-tRNA biosynthesis.</text>
</comment>
<dbReference type="GO" id="GO:0042292">
    <property type="term" value="F:URM1 activating enzyme activity"/>
    <property type="evidence" value="ECO:0007669"/>
    <property type="project" value="TreeGrafter"/>
</dbReference>
<evidence type="ECO:0000256" key="2">
    <source>
        <dbReference type="ARBA" id="ARBA00022490"/>
    </source>
</evidence>
<dbReference type="HAMAP" id="MF_03049">
    <property type="entry name" value="MOCS3_Uba4"/>
    <property type="match status" value="1"/>
</dbReference>
<feature type="active site" description="Glycyl thioester intermediate; for adenylyltransferase activity" evidence="14">
    <location>
        <position position="245"/>
    </location>
</feature>
<dbReference type="EMBL" id="AWTV01000008">
    <property type="protein sequence ID" value="KIH90942.1"/>
    <property type="molecule type" value="Genomic_DNA"/>
</dbReference>
<reference evidence="18 19" key="1">
    <citation type="journal article" date="2014" name="BMC Genomics">
        <title>Comparative genomics of the major fungal agents of human and animal Sporotrichosis: Sporothrix schenckii and Sporothrix brasiliensis.</title>
        <authorList>
            <person name="Teixeira M.M."/>
            <person name="de Almeida L.G."/>
            <person name="Kubitschek-Barreira P."/>
            <person name="Alves F.L."/>
            <person name="Kioshima E.S."/>
            <person name="Abadio A.K."/>
            <person name="Fernandes L."/>
            <person name="Derengowski L.S."/>
            <person name="Ferreira K.S."/>
            <person name="Souza R.C."/>
            <person name="Ruiz J.C."/>
            <person name="de Andrade N.C."/>
            <person name="Paes H.C."/>
            <person name="Nicola A.M."/>
            <person name="Albuquerque P."/>
            <person name="Gerber A.L."/>
            <person name="Martins V.P."/>
            <person name="Peconick L.D."/>
            <person name="Neto A.V."/>
            <person name="Chaucanez C.B."/>
            <person name="Silva P.A."/>
            <person name="Cunha O.L."/>
            <person name="de Oliveira F.F."/>
            <person name="dos Santos T.C."/>
            <person name="Barros A.L."/>
            <person name="Soares M.A."/>
            <person name="de Oliveira L.M."/>
            <person name="Marini M.M."/>
            <person name="Villalobos-Duno H."/>
            <person name="Cunha M.M."/>
            <person name="de Hoog S."/>
            <person name="da Silveira J.F."/>
            <person name="Henrissat B."/>
            <person name="Nino-Vega G.A."/>
            <person name="Cisalpino P.S."/>
            <person name="Mora-Montes H.M."/>
            <person name="Almeida S.R."/>
            <person name="Stajich J.E."/>
            <person name="Lopes-Bezerra L.M."/>
            <person name="Vasconcelos A.T."/>
            <person name="Felipe M.S."/>
        </authorList>
    </citation>
    <scope>NUCLEOTIDE SEQUENCE [LARGE SCALE GENOMIC DNA]</scope>
    <source>
        <strain evidence="18 19">5110</strain>
    </source>
</reference>
<dbReference type="InterPro" id="IPR000594">
    <property type="entry name" value="ThiF_NAD_FAD-bd"/>
</dbReference>
<dbReference type="InterPro" id="IPR028885">
    <property type="entry name" value="MOCS3/Uba4"/>
</dbReference>
<keyword evidence="15" id="KW-0175">Coiled coil</keyword>
<keyword evidence="12 14" id="KW-0511">Multifunctional enzyme</keyword>
<keyword evidence="11 14" id="KW-0501">Molybdenum cofactor biosynthesis</keyword>
<keyword evidence="7 14" id="KW-0547">Nucleotide-binding</keyword>
<evidence type="ECO:0000256" key="9">
    <source>
        <dbReference type="ARBA" id="ARBA00022833"/>
    </source>
</evidence>
<dbReference type="GO" id="GO:0032447">
    <property type="term" value="P:protein urmylation"/>
    <property type="evidence" value="ECO:0007669"/>
    <property type="project" value="TreeGrafter"/>
</dbReference>
<sequence>MSADLRRRIASAEAELQSLREQLVQVEQEERLQQHQHAPPSWPWPLQSDEYERYARQLILPGVGVDGQLRLKKASVLIVGAGGLGCPAALYLAGAGVGHLVLVDGDTVEASNLHRQIGHTSATVGAYKVDSLAAAMRARNGSVRYTVHREHLTVDNVGRLVGGGEAEESERSEDTKIDLVLDCTDHPAIRYLISDACVRAGIPLVSAAALRTDGQLAVLNHPVGAGPCYRCVFPRPPPAASQTSCAEGGVLGPVVGVMGVLQALEAIRVLVSGSAPVTVTTAKTVPPAPTLTLFSAGGAGGGLVPPSFRTVRLKGRRADCFACSDEAPLKTMASLGDAWPDYVQFCGGSTAVTQHILQPEERVSVSAFRQVHADGATTGDGRDETATKQRHWLLDVREKEFYNMGTIPGAINVPFSQTQTGTTGEGLPSWLPDGMAEDTAPIYLVCRVGNDSQVVTRQLKTLGLDRGGARFVGDVAGGILAWKRQVDSTMPFPAQRRKPKRHQAQRQERVQRDRAQDGLGHAGAQEQAARQAARQAAGHAKGQLDAPAGLAQRKEGVPVERRQVLWRRMGIGGGRSDASSSLSIGGRIPVARGTRRWWRAEAEDEEEKEDDDEGVLSAGRRTAADGGEASLRFSGRATRAEDTIVRLCSAMVGGRRTRNAAEVLADVLADVLAEAVAATAGLCRLLPVREAAARPGRSSVGAVVVSMVEMRLSCTGIVAVVGVVVDDVACLWVARVGQIQNME</sequence>
<keyword evidence="9 14" id="KW-0862">Zinc</keyword>
<dbReference type="PANTHER" id="PTHR10953">
    <property type="entry name" value="UBIQUITIN-ACTIVATING ENZYME E1"/>
    <property type="match status" value="1"/>
</dbReference>
<feature type="binding site" evidence="14">
    <location>
        <position position="128"/>
    </location>
    <ligand>
        <name>ATP</name>
        <dbReference type="ChEBI" id="CHEBI:30616"/>
    </ligand>
</feature>
<gene>
    <name evidence="14" type="primary">uba4</name>
    <name evidence="14" type="synonym">cnxF</name>
    <name evidence="18" type="ORF">SPBR_00191</name>
</gene>
<feature type="binding site" evidence="14">
    <location>
        <begin position="111"/>
        <end position="115"/>
    </location>
    <ligand>
        <name>ATP</name>
        <dbReference type="ChEBI" id="CHEBI:30616"/>
    </ligand>
</feature>
<evidence type="ECO:0000313" key="18">
    <source>
        <dbReference type="EMBL" id="KIH90942.1"/>
    </source>
</evidence>
<evidence type="ECO:0000256" key="15">
    <source>
        <dbReference type="SAM" id="Coils"/>
    </source>
</evidence>
<comment type="catalytic activity">
    <reaction evidence="14">
        <text>[molybdopterin-synthase sulfur-carrier protein]-C-terminal Gly-Gly + ATP + H(+) = [molybdopterin-synthase sulfur-carrier protein]-C-terminal Gly-Gly-AMP + diphosphate</text>
        <dbReference type="Rhea" id="RHEA:43616"/>
        <dbReference type="Rhea" id="RHEA-COMP:12159"/>
        <dbReference type="Rhea" id="RHEA-COMP:12202"/>
        <dbReference type="ChEBI" id="CHEBI:15378"/>
        <dbReference type="ChEBI" id="CHEBI:30616"/>
        <dbReference type="ChEBI" id="CHEBI:33019"/>
        <dbReference type="ChEBI" id="CHEBI:90618"/>
        <dbReference type="ChEBI" id="CHEBI:90778"/>
        <dbReference type="EC" id="2.7.7.80"/>
    </reaction>
</comment>
<keyword evidence="2 14" id="KW-0963">Cytoplasm</keyword>